<comment type="subcellular location">
    <subcellularLocation>
        <location evidence="1">Membrane</location>
    </subcellularLocation>
</comment>
<dbReference type="InterPro" id="IPR031778">
    <property type="entry name" value="Sortilin_N"/>
</dbReference>
<feature type="transmembrane region" description="Helical" evidence="6">
    <location>
        <begin position="769"/>
        <end position="795"/>
    </location>
</feature>
<keyword evidence="6" id="KW-0812">Transmembrane</keyword>
<evidence type="ECO:0000259" key="8">
    <source>
        <dbReference type="SMART" id="SM00602"/>
    </source>
</evidence>
<gene>
    <name evidence="9" type="primary">Contig17582.g845</name>
    <name evidence="9" type="ORF">STYLEM_10020</name>
</gene>
<dbReference type="PANTHER" id="PTHR12106">
    <property type="entry name" value="SORTILIN RELATED"/>
    <property type="match status" value="1"/>
</dbReference>
<evidence type="ECO:0000313" key="9">
    <source>
        <dbReference type="EMBL" id="CDW81014.1"/>
    </source>
</evidence>
<organism evidence="9 10">
    <name type="scientific">Stylonychia lemnae</name>
    <name type="common">Ciliate</name>
    <dbReference type="NCBI Taxonomy" id="5949"/>
    <lineage>
        <taxon>Eukaryota</taxon>
        <taxon>Sar</taxon>
        <taxon>Alveolata</taxon>
        <taxon>Ciliophora</taxon>
        <taxon>Intramacronucleata</taxon>
        <taxon>Spirotrichea</taxon>
        <taxon>Stichotrichia</taxon>
        <taxon>Sporadotrichida</taxon>
        <taxon>Oxytrichidae</taxon>
        <taxon>Stylonychinae</taxon>
        <taxon>Stylonychia</taxon>
    </lineage>
</organism>
<dbReference type="Gene3D" id="2.10.70.80">
    <property type="match status" value="1"/>
</dbReference>
<keyword evidence="7" id="KW-0732">Signal</keyword>
<sequence>MISLLSLLLIPQLVYSVNTDLVDYNKFDLDSGVKDIMWCGSSNEMILVLSEKGNVYRSRDRGASWKKIQQALTLSGSKVADENQDVRRKISQIIFRSVRLGSTGINWVTEDCGANVRALNSGKRIHEFQFHPTEKYMALAATWTDCSEFGDDPCKIYKELYFTQDMGQSWKFLKEYVYDFAWGYTAQAQQNKNNKLPKERIFITHDPKASGHQNQDRKTWSPAVNLYYSDDFFKSKKLALNNGNSIIKTELYMFIAKANIREFVEIFVSTQENGFIDFERAKLPVDALASKSFTVMDTSENSVFLHVQNHGPNTPLGNIFISDGFGRNYSLSISNVLRGMELVDFEKVNSLEGVFLANKFNIDHSHDTEFDSKIGGKKKTLSESQIVQERMSQLKRNKQINNNNINKKQQLTKESFIKEGDEFELKDLQQSIRTFITHNKGGKWELIKAPGEDSQNKKINCYVEDDCSLNLEIYSSNGKFAPPYSQESSIGLIIAVGNTGKQLEKKQQGDINTYISRDGGLNWIEVRKGSHIYEVGDHGGLIVMAKNDGLTKEVVYTYNEGLTWHTLEISSEPFTVTNIIIEPNSISQEFVVYGTYYDFSTEVPKGFVVTIDFKSVHEAQCKGADRPGDSDSDYELWTPFDGRHGDQKCFMGQQITYIRRKQSSECFNGEELERKILRSFCQCTEMDYECDYGFKKDGSQCIKEDWIQAGSAKANELTEQQQAMCNANGFYTVSQGYRKVPGNKCIGGIDLNPTVYSCSPVALFSFRSILYVVIIFGILYFGWPIIEAVLIALPIPDPKDIKEKIKSFFNSAMQQKNKFQSSSSTKKSNYAKGFGQAPESLGDSSDEEDTGKINSVQKLSYDSDDDKDHLKDTDLISLDGPTTRDRTGTAAEKIPKLQKPQ</sequence>
<feature type="domain" description="VPS10" evidence="8">
    <location>
        <begin position="44"/>
        <end position="763"/>
    </location>
</feature>
<evidence type="ECO:0000313" key="10">
    <source>
        <dbReference type="Proteomes" id="UP000039865"/>
    </source>
</evidence>
<dbReference type="InParanoid" id="A0A078AFJ8"/>
<evidence type="ECO:0000256" key="6">
    <source>
        <dbReference type="SAM" id="Phobius"/>
    </source>
</evidence>
<feature type="compositionally biased region" description="Polar residues" evidence="5">
    <location>
        <begin position="819"/>
        <end position="828"/>
    </location>
</feature>
<keyword evidence="2" id="KW-0677">Repeat</keyword>
<dbReference type="Pfam" id="PF15901">
    <property type="entry name" value="Sortilin_C"/>
    <property type="match status" value="1"/>
</dbReference>
<dbReference type="InterPro" id="IPR050310">
    <property type="entry name" value="VPS10-sortilin"/>
</dbReference>
<keyword evidence="3 6" id="KW-0472">Membrane</keyword>
<dbReference type="PANTHER" id="PTHR12106:SF27">
    <property type="entry name" value="SORTILIN-RELATED RECEPTOR"/>
    <property type="match status" value="1"/>
</dbReference>
<dbReference type="Pfam" id="PF15902">
    <property type="entry name" value="Sortilin-Vps10"/>
    <property type="match status" value="2"/>
</dbReference>
<feature type="chain" id="PRO_5001729372" description="VPS10 domain-containing protein" evidence="7">
    <location>
        <begin position="17"/>
        <end position="901"/>
    </location>
</feature>
<dbReference type="Gene3D" id="2.130.10.10">
    <property type="entry name" value="YVTN repeat-like/Quinoprotein amine dehydrogenase"/>
    <property type="match status" value="1"/>
</dbReference>
<dbReference type="GO" id="GO:0006892">
    <property type="term" value="P:post-Golgi vesicle-mediated transport"/>
    <property type="evidence" value="ECO:0007669"/>
    <property type="project" value="TreeGrafter"/>
</dbReference>
<feature type="signal peptide" evidence="7">
    <location>
        <begin position="1"/>
        <end position="16"/>
    </location>
</feature>
<keyword evidence="6" id="KW-1133">Transmembrane helix</keyword>
<dbReference type="OrthoDB" id="443634at2759"/>
<dbReference type="GO" id="GO:0016020">
    <property type="term" value="C:membrane"/>
    <property type="evidence" value="ECO:0007669"/>
    <property type="project" value="UniProtKB-SubCell"/>
</dbReference>
<protein>
    <recommendedName>
        <fullName evidence="8">VPS10 domain-containing protein</fullName>
    </recommendedName>
</protein>
<accession>A0A078AFJ8</accession>
<dbReference type="SMART" id="SM00602">
    <property type="entry name" value="VPS10"/>
    <property type="match status" value="1"/>
</dbReference>
<evidence type="ECO:0000256" key="4">
    <source>
        <dbReference type="ARBA" id="ARBA00023180"/>
    </source>
</evidence>
<evidence type="ECO:0000256" key="7">
    <source>
        <dbReference type="SAM" id="SignalP"/>
    </source>
</evidence>
<dbReference type="Gene3D" id="3.30.60.270">
    <property type="match status" value="1"/>
</dbReference>
<dbReference type="EMBL" id="CCKQ01009518">
    <property type="protein sequence ID" value="CDW81014.1"/>
    <property type="molecule type" value="Genomic_DNA"/>
</dbReference>
<dbReference type="FunCoup" id="A0A078AFJ8">
    <property type="interactions" value="1"/>
</dbReference>
<keyword evidence="10" id="KW-1185">Reference proteome</keyword>
<feature type="region of interest" description="Disordered" evidence="5">
    <location>
        <begin position="819"/>
        <end position="901"/>
    </location>
</feature>
<dbReference type="Proteomes" id="UP000039865">
    <property type="component" value="Unassembled WGS sequence"/>
</dbReference>
<evidence type="ECO:0000256" key="3">
    <source>
        <dbReference type="ARBA" id="ARBA00023136"/>
    </source>
</evidence>
<dbReference type="InterPro" id="IPR015943">
    <property type="entry name" value="WD40/YVTN_repeat-like_dom_sf"/>
</dbReference>
<dbReference type="InterPro" id="IPR031777">
    <property type="entry name" value="Sortilin_C"/>
</dbReference>
<dbReference type="InterPro" id="IPR006581">
    <property type="entry name" value="VPS10"/>
</dbReference>
<evidence type="ECO:0000256" key="1">
    <source>
        <dbReference type="ARBA" id="ARBA00004370"/>
    </source>
</evidence>
<reference evidence="9 10" key="1">
    <citation type="submission" date="2014-06" db="EMBL/GenBank/DDBJ databases">
        <authorList>
            <person name="Swart Estienne"/>
        </authorList>
    </citation>
    <scope>NUCLEOTIDE SEQUENCE [LARGE SCALE GENOMIC DNA]</scope>
    <source>
        <strain evidence="9 10">130c</strain>
    </source>
</reference>
<keyword evidence="4" id="KW-0325">Glycoprotein</keyword>
<dbReference type="SUPFAM" id="SSF110296">
    <property type="entry name" value="Oligoxyloglucan reducing end-specific cellobiohydrolase"/>
    <property type="match status" value="1"/>
</dbReference>
<evidence type="ECO:0000256" key="5">
    <source>
        <dbReference type="SAM" id="MobiDB-lite"/>
    </source>
</evidence>
<dbReference type="GO" id="GO:0005794">
    <property type="term" value="C:Golgi apparatus"/>
    <property type="evidence" value="ECO:0007669"/>
    <property type="project" value="TreeGrafter"/>
</dbReference>
<evidence type="ECO:0000256" key="2">
    <source>
        <dbReference type="ARBA" id="ARBA00022737"/>
    </source>
</evidence>
<dbReference type="AlphaFoldDB" id="A0A078AFJ8"/>
<dbReference type="OMA" id="FAPFYSV"/>
<name>A0A078AFJ8_STYLE</name>
<proteinExistence type="predicted"/>